<dbReference type="Pfam" id="PF13175">
    <property type="entry name" value="AAA_15"/>
    <property type="match status" value="1"/>
</dbReference>
<feature type="domain" description="ATPase AAA-type core" evidence="2">
    <location>
        <begin position="269"/>
        <end position="341"/>
    </location>
</feature>
<evidence type="ECO:0000313" key="3">
    <source>
        <dbReference type="EMBL" id="GAA0225141.1"/>
    </source>
</evidence>
<dbReference type="InterPro" id="IPR003959">
    <property type="entry name" value="ATPase_AAA_core"/>
</dbReference>
<dbReference type="PIRSF" id="PIRSF029347">
    <property type="entry name" value="RecF"/>
    <property type="match status" value="1"/>
</dbReference>
<feature type="domain" description="Endonuclease GajA/Old nuclease/RecF-like AAA" evidence="1">
    <location>
        <begin position="10"/>
        <end position="55"/>
    </location>
</feature>
<protein>
    <submittedName>
        <fullName evidence="3">AAA family ATPase</fullName>
    </submittedName>
</protein>
<dbReference type="Proteomes" id="UP001501176">
    <property type="component" value="Unassembled WGS sequence"/>
</dbReference>
<evidence type="ECO:0000259" key="1">
    <source>
        <dbReference type="Pfam" id="PF13175"/>
    </source>
</evidence>
<sequence length="407" mass="46175">MDKITAPPRIEYLKVRNFRALKDIELKNLTPLTVLLGPNGSGKSTLFDVFNFLSECFQNGLRHAWDRRGRARELKTRGSDGPVVIELKYREKKGTPLITYHLSIDEGPKGPYIAEEWLAWKRGSHGQPFRFLDYRQGRGNVISGDMPEQDDIRHDVPLRAADLLAVNTLGQIASNPRVAALRDFITDWYVSYLSVEDARYQPEAGPKERLSKTGDNLANVIQYLNESHPDQLTRIMEVLRTRIPRLERIDAIPMQDGRLLLQVKDAPFSEPVMSRFASDGTLKMLAYLTVLYDPQPPRFIGIEEPENFLHPMLLPELGEECRAAAERTQLLVTTHSPFFLDTCRPKEVRVLYRDKDGYTRAQVASEIEGVEAFMNHGASLGRLWMEGHFGIGNPLHNQGAPEVTRGS</sequence>
<keyword evidence="4" id="KW-1185">Reference proteome</keyword>
<gene>
    <name evidence="3" type="ORF">GCM10009125_12640</name>
</gene>
<comment type="caution">
    <text evidence="3">The sequence shown here is derived from an EMBL/GenBank/DDBJ whole genome shotgun (WGS) entry which is preliminary data.</text>
</comment>
<dbReference type="PANTHER" id="PTHR40396">
    <property type="entry name" value="ATPASE-LIKE PROTEIN"/>
    <property type="match status" value="1"/>
</dbReference>
<organism evidence="3 4">
    <name type="scientific">Castellaniella daejeonensis</name>
    <dbReference type="NCBI Taxonomy" id="659013"/>
    <lineage>
        <taxon>Bacteria</taxon>
        <taxon>Pseudomonadati</taxon>
        <taxon>Pseudomonadota</taxon>
        <taxon>Betaproteobacteria</taxon>
        <taxon>Burkholderiales</taxon>
        <taxon>Alcaligenaceae</taxon>
        <taxon>Castellaniella</taxon>
    </lineage>
</organism>
<dbReference type="InterPro" id="IPR014555">
    <property type="entry name" value="RecF-like"/>
</dbReference>
<dbReference type="EMBL" id="BAAAFN010000009">
    <property type="protein sequence ID" value="GAA0225141.1"/>
    <property type="molecule type" value="Genomic_DNA"/>
</dbReference>
<dbReference type="InterPro" id="IPR027417">
    <property type="entry name" value="P-loop_NTPase"/>
</dbReference>
<reference evidence="3 4" key="1">
    <citation type="journal article" date="2019" name="Int. J. Syst. Evol. Microbiol.">
        <title>The Global Catalogue of Microorganisms (GCM) 10K type strain sequencing project: providing services to taxonomists for standard genome sequencing and annotation.</title>
        <authorList>
            <consortium name="The Broad Institute Genomics Platform"/>
            <consortium name="The Broad Institute Genome Sequencing Center for Infectious Disease"/>
            <person name="Wu L."/>
            <person name="Ma J."/>
        </authorList>
    </citation>
    <scope>NUCLEOTIDE SEQUENCE [LARGE SCALE GENOMIC DNA]</scope>
    <source>
        <strain evidence="3 4">JCM 16240</strain>
    </source>
</reference>
<dbReference type="RefSeq" id="WP_343820521.1">
    <property type="nucleotide sequence ID" value="NZ_BAAAFN010000009.1"/>
</dbReference>
<proteinExistence type="predicted"/>
<dbReference type="Pfam" id="PF13304">
    <property type="entry name" value="AAA_21"/>
    <property type="match status" value="1"/>
</dbReference>
<evidence type="ECO:0000259" key="2">
    <source>
        <dbReference type="Pfam" id="PF13304"/>
    </source>
</evidence>
<dbReference type="SUPFAM" id="SSF52540">
    <property type="entry name" value="P-loop containing nucleoside triphosphate hydrolases"/>
    <property type="match status" value="1"/>
</dbReference>
<evidence type="ECO:0000313" key="4">
    <source>
        <dbReference type="Proteomes" id="UP001501176"/>
    </source>
</evidence>
<dbReference type="Gene3D" id="3.40.50.300">
    <property type="entry name" value="P-loop containing nucleotide triphosphate hydrolases"/>
    <property type="match status" value="2"/>
</dbReference>
<dbReference type="InterPro" id="IPR041685">
    <property type="entry name" value="AAA_GajA/Old/RecF-like"/>
</dbReference>
<name>A0ABN0TM27_9BURK</name>
<accession>A0ABN0TM27</accession>
<dbReference type="PANTHER" id="PTHR40396:SF1">
    <property type="entry name" value="ATPASE AAA-TYPE CORE DOMAIN-CONTAINING PROTEIN"/>
    <property type="match status" value="1"/>
</dbReference>